<dbReference type="AlphaFoldDB" id="A0A8K1FDN9"/>
<keyword evidence="4" id="KW-0813">Transport</keyword>
<evidence type="ECO:0000256" key="6">
    <source>
        <dbReference type="SAM" id="SignalP"/>
    </source>
</evidence>
<feature type="domain" description="TNFR-Cys" evidence="7">
    <location>
        <begin position="841"/>
        <end position="884"/>
    </location>
</feature>
<dbReference type="Gene3D" id="2.60.40.2030">
    <property type="match status" value="4"/>
</dbReference>
<keyword evidence="2" id="KW-0677">Repeat</keyword>
<organism evidence="8 9">
    <name type="scientific">Pythium oligandrum</name>
    <name type="common">Mycoparasitic fungus</name>
    <dbReference type="NCBI Taxonomy" id="41045"/>
    <lineage>
        <taxon>Eukaryota</taxon>
        <taxon>Sar</taxon>
        <taxon>Stramenopiles</taxon>
        <taxon>Oomycota</taxon>
        <taxon>Peronosporomycetes</taxon>
        <taxon>Pythiales</taxon>
        <taxon>Pythiaceae</taxon>
        <taxon>Pythium</taxon>
    </lineage>
</organism>
<reference evidence="8" key="1">
    <citation type="submission" date="2019-03" db="EMBL/GenBank/DDBJ databases">
        <title>Long read genome sequence of the mycoparasitic Pythium oligandrum ATCC 38472 isolated from sugarbeet rhizosphere.</title>
        <authorList>
            <person name="Gaulin E."/>
        </authorList>
    </citation>
    <scope>NUCLEOTIDE SEQUENCE</scope>
    <source>
        <strain evidence="8">ATCC 38472_TT</strain>
    </source>
</reference>
<sequence length="1025" mass="110161">MTRGHLWYCIWLGIVALLCVEVAARTPGRFQFGNAVYSTSEDFGVALIAVQRHLGSDGRAAVSVSTQLTDGGNAVVGRDFTSLFNRSLVWEDGDDLDKELYVRILNDQLPQESSKAFTLYLHDASGASINTDRDKTQIILVPPSNLKSGSFRFLKRAVVANESNTARFRLPVVWEGGTTSKARAAYAVSNGTAGPPPDDYRVVSPAMLEWTRGGNTTQYIEIEIFDDDLYEFSENFTVRLLPPADLPVVVNANDPSSAFTLPAATLGNVSEVIVTIQGPNNVRGGVVQFDAPCFPACSSRTYQIMDGGLVRVYLQRRQGSDGAAQVRVRTVDGTAQAGVDYVALDQVIRWEEGDTSDKFVLIQAISGVMRKSSVAFRLELSEFVGGQVPGDQARVTTVTILGPSGIRPSEVDFVAPNALNRVLAIYDAPYLPLVTRLDSGIRVCPRVVVRRAGVVTLYLQRVFGSGYDGPASVFVQTIDGSAIGGEDYTPLPADTKVSWAFQDRSMKTVSITVLKAAAYYVGTRSFFVELNTLTNAALGTCHVIEVVLERVSPTPHVGGFELNMNTGKLTLILTNPVLASTLDASKLQLQNDTASAKYLEVFRLSKLTTTASQDGTTMVLDLTRTDLNALKQYKWLAKSAAATQLSMDAGAFDYVYESCTGPGLAACGHPKLEATPASTPLSVLLYTPDTTKPTIVSYTMDLTQRVVKLRFSEPVDQTAIKIEALGFSDSATGVQVYPLSSASSSVYRPQPSPLGGVRFSDGNPLPLDATYVTIMLGQDDIAGIQQIGNGQIGLQTASTFLSVASTFTRDLASPSNSLAAIQVTVPGAPALLQVAAADCSPCPANTFLSSSCSDMKDRLCSACRVCPTNSFALTACTPLQDTVCYPCTECMGGQYASSACAPTTDRVCSPCTRCTSDEYEASTCINGANRVCRTCDSCTLTRDQQRACQSSLKWKRRQMNSPYGCPLASQTYQTREAQLRRAKSNRCGAGRCSCSNSGVGNANPNADSFPNDPRCTRPAVYNINF</sequence>
<protein>
    <recommendedName>
        <fullName evidence="7">TNFR-Cys domain-containing protein</fullName>
    </recommendedName>
</protein>
<keyword evidence="4" id="KW-0406">Ion transport</keyword>
<dbReference type="Pfam" id="PF03160">
    <property type="entry name" value="Calx-beta"/>
    <property type="match status" value="4"/>
</dbReference>
<dbReference type="InterPro" id="IPR051171">
    <property type="entry name" value="CaCA"/>
</dbReference>
<dbReference type="OrthoDB" id="194033at2759"/>
<dbReference type="GO" id="GO:0007154">
    <property type="term" value="P:cell communication"/>
    <property type="evidence" value="ECO:0007669"/>
    <property type="project" value="InterPro"/>
</dbReference>
<dbReference type="PANTHER" id="PTHR11878:SF65">
    <property type="entry name" value="NA_CA-EXCHANGE PROTEIN, ISOFORM G"/>
    <property type="match status" value="1"/>
</dbReference>
<gene>
    <name evidence="8" type="ORF">Poli38472_013825</name>
</gene>
<dbReference type="Proteomes" id="UP000794436">
    <property type="component" value="Unassembled WGS sequence"/>
</dbReference>
<dbReference type="PANTHER" id="PTHR11878">
    <property type="entry name" value="SODIUM/CALCIUM EXCHANGER"/>
    <property type="match status" value="1"/>
</dbReference>
<feature type="chain" id="PRO_5035454902" description="TNFR-Cys domain-containing protein" evidence="6">
    <location>
        <begin position="25"/>
        <end position="1025"/>
    </location>
</feature>
<evidence type="ECO:0000313" key="9">
    <source>
        <dbReference type="Proteomes" id="UP000794436"/>
    </source>
</evidence>
<comment type="caution">
    <text evidence="5">Lacks conserved residue(s) required for the propagation of feature annotation.</text>
</comment>
<keyword evidence="9" id="KW-1185">Reference proteome</keyword>
<dbReference type="SMART" id="SM00208">
    <property type="entry name" value="TNFR"/>
    <property type="match status" value="2"/>
</dbReference>
<dbReference type="GO" id="GO:0030001">
    <property type="term" value="P:metal ion transport"/>
    <property type="evidence" value="ECO:0007669"/>
    <property type="project" value="TreeGrafter"/>
</dbReference>
<feature type="signal peptide" evidence="6">
    <location>
        <begin position="1"/>
        <end position="24"/>
    </location>
</feature>
<comment type="caution">
    <text evidence="8">The sequence shown here is derived from an EMBL/GenBank/DDBJ whole genome shotgun (WGS) entry which is preliminary data.</text>
</comment>
<proteinExistence type="predicted"/>
<feature type="disulfide bond" evidence="5">
    <location>
        <begin position="863"/>
        <end position="876"/>
    </location>
</feature>
<feature type="repeat" description="TNFR-Cys" evidence="5">
    <location>
        <begin position="889"/>
        <end position="932"/>
    </location>
</feature>
<dbReference type="PROSITE" id="PS50050">
    <property type="entry name" value="TNFR_NGFR_2"/>
    <property type="match status" value="2"/>
</dbReference>
<evidence type="ECO:0000259" key="7">
    <source>
        <dbReference type="PROSITE" id="PS50050"/>
    </source>
</evidence>
<keyword evidence="3" id="KW-0106">Calcium</keyword>
<feature type="disulfide bond" evidence="5">
    <location>
        <begin position="914"/>
        <end position="932"/>
    </location>
</feature>
<feature type="disulfide bond" evidence="5">
    <location>
        <begin position="866"/>
        <end position="884"/>
    </location>
</feature>
<name>A0A8K1FDN9_PYTOL</name>
<evidence type="ECO:0000256" key="5">
    <source>
        <dbReference type="PROSITE-ProRule" id="PRU00206"/>
    </source>
</evidence>
<dbReference type="InterPro" id="IPR003644">
    <property type="entry name" value="Calx_beta"/>
</dbReference>
<evidence type="ECO:0000256" key="2">
    <source>
        <dbReference type="ARBA" id="ARBA00022737"/>
    </source>
</evidence>
<evidence type="ECO:0000256" key="3">
    <source>
        <dbReference type="ARBA" id="ARBA00022837"/>
    </source>
</evidence>
<keyword evidence="5" id="KW-1015">Disulfide bond</keyword>
<dbReference type="SUPFAM" id="SSF141072">
    <property type="entry name" value="CalX-like"/>
    <property type="match status" value="4"/>
</dbReference>
<evidence type="ECO:0000256" key="1">
    <source>
        <dbReference type="ARBA" id="ARBA00022729"/>
    </source>
</evidence>
<feature type="repeat" description="TNFR-Cys" evidence="5">
    <location>
        <begin position="841"/>
        <end position="884"/>
    </location>
</feature>
<keyword evidence="1 6" id="KW-0732">Signal</keyword>
<dbReference type="SMART" id="SM00237">
    <property type="entry name" value="Calx_beta"/>
    <property type="match status" value="4"/>
</dbReference>
<dbReference type="GO" id="GO:0016020">
    <property type="term" value="C:membrane"/>
    <property type="evidence" value="ECO:0007669"/>
    <property type="project" value="InterPro"/>
</dbReference>
<evidence type="ECO:0000313" key="8">
    <source>
        <dbReference type="EMBL" id="TMW55063.1"/>
    </source>
</evidence>
<dbReference type="InterPro" id="IPR038081">
    <property type="entry name" value="CalX-like_sf"/>
</dbReference>
<feature type="domain" description="TNFR-Cys" evidence="7">
    <location>
        <begin position="889"/>
        <end position="932"/>
    </location>
</feature>
<feature type="disulfide bond" evidence="5">
    <location>
        <begin position="911"/>
        <end position="924"/>
    </location>
</feature>
<dbReference type="EMBL" id="SPLM01000149">
    <property type="protein sequence ID" value="TMW55063.1"/>
    <property type="molecule type" value="Genomic_DNA"/>
</dbReference>
<dbReference type="Gene3D" id="2.10.50.10">
    <property type="entry name" value="Tumor Necrosis Factor Receptor, subunit A, domain 2"/>
    <property type="match status" value="1"/>
</dbReference>
<dbReference type="Pfam" id="PF00020">
    <property type="entry name" value="TNFR_c6"/>
    <property type="match status" value="1"/>
</dbReference>
<dbReference type="InterPro" id="IPR001368">
    <property type="entry name" value="TNFR/NGFR_Cys_rich_reg"/>
</dbReference>
<accession>A0A8K1FDN9</accession>
<evidence type="ECO:0000256" key="4">
    <source>
        <dbReference type="ARBA" id="ARBA00023065"/>
    </source>
</evidence>